<keyword evidence="4" id="KW-1185">Reference proteome</keyword>
<evidence type="ECO:0000256" key="1">
    <source>
        <dbReference type="SAM" id="Phobius"/>
    </source>
</evidence>
<keyword evidence="1" id="KW-0812">Transmembrane</keyword>
<gene>
    <name evidence="3" type="ORF">GGQ72_002315</name>
</gene>
<feature type="transmembrane region" description="Helical" evidence="1">
    <location>
        <begin position="41"/>
        <end position="59"/>
    </location>
</feature>
<keyword evidence="1" id="KW-1133">Transmembrane helix</keyword>
<feature type="transmembrane region" description="Helical" evidence="1">
    <location>
        <begin position="71"/>
        <end position="89"/>
    </location>
</feature>
<evidence type="ECO:0000313" key="4">
    <source>
        <dbReference type="Proteomes" id="UP000519897"/>
    </source>
</evidence>
<keyword evidence="1" id="KW-0472">Membrane</keyword>
<dbReference type="InterPro" id="IPR049201">
    <property type="entry name" value="DUF6867"/>
</dbReference>
<feature type="transmembrane region" description="Helical" evidence="1">
    <location>
        <begin position="12"/>
        <end position="29"/>
    </location>
</feature>
<reference evidence="3 4" key="1">
    <citation type="submission" date="2020-08" db="EMBL/GenBank/DDBJ databases">
        <title>Genomic Encyclopedia of Type Strains, Phase IV (KMG-IV): sequencing the most valuable type-strain genomes for metagenomic binning, comparative biology and taxonomic classification.</title>
        <authorList>
            <person name="Goeker M."/>
        </authorList>
    </citation>
    <scope>NUCLEOTIDE SEQUENCE [LARGE SCALE GENOMIC DNA]</scope>
    <source>
        <strain evidence="3 4">DSM 29514</strain>
    </source>
</reference>
<comment type="caution">
    <text evidence="3">The sequence shown here is derived from an EMBL/GenBank/DDBJ whole genome shotgun (WGS) entry which is preliminary data.</text>
</comment>
<dbReference type="Proteomes" id="UP000519897">
    <property type="component" value="Unassembled WGS sequence"/>
</dbReference>
<organism evidence="3 4">
    <name type="scientific">Rhizobium rhizoryzae</name>
    <dbReference type="NCBI Taxonomy" id="451876"/>
    <lineage>
        <taxon>Bacteria</taxon>
        <taxon>Pseudomonadati</taxon>
        <taxon>Pseudomonadota</taxon>
        <taxon>Alphaproteobacteria</taxon>
        <taxon>Hyphomicrobiales</taxon>
        <taxon>Rhizobiaceae</taxon>
        <taxon>Rhizobium/Agrobacterium group</taxon>
        <taxon>Rhizobium</taxon>
    </lineage>
</organism>
<feature type="domain" description="DUF6867" evidence="2">
    <location>
        <begin position="17"/>
        <end position="116"/>
    </location>
</feature>
<dbReference type="Pfam" id="PF21741">
    <property type="entry name" value="DUF6867"/>
    <property type="match status" value="1"/>
</dbReference>
<evidence type="ECO:0000313" key="3">
    <source>
        <dbReference type="EMBL" id="MBB4143763.1"/>
    </source>
</evidence>
<protein>
    <recommendedName>
        <fullName evidence="2">DUF6867 domain-containing protein</fullName>
    </recommendedName>
</protein>
<accession>A0A7W6LG52</accession>
<dbReference type="AlphaFoldDB" id="A0A7W6LG52"/>
<dbReference type="RefSeq" id="WP_062555513.1">
    <property type="nucleotide sequence ID" value="NZ_CP049250.1"/>
</dbReference>
<sequence>MQGLFFESDTGARYALRFVVLLIGFWTAWRTGRAVADGWGNPPLVIAYTFLLGVMMRFLHFSLFQGPFLSLGFYLLDVAILLVFAFAGFRHRRTEQMSQNYYWLYEKSSPFSWRSKT</sequence>
<proteinExistence type="predicted"/>
<evidence type="ECO:0000259" key="2">
    <source>
        <dbReference type="Pfam" id="PF21741"/>
    </source>
</evidence>
<dbReference type="EMBL" id="JACIEC010000002">
    <property type="protein sequence ID" value="MBB4143763.1"/>
    <property type="molecule type" value="Genomic_DNA"/>
</dbReference>
<name>A0A7W6LG52_9HYPH</name>